<dbReference type="CDD" id="cd06127">
    <property type="entry name" value="DEDDh"/>
    <property type="match status" value="1"/>
</dbReference>
<dbReference type="AlphaFoldDB" id="A0AA95KK98"/>
<dbReference type="PANTHER" id="PTHR30231:SF4">
    <property type="entry name" value="PROTEIN NEN2"/>
    <property type="match status" value="1"/>
</dbReference>
<dbReference type="KEGG" id="tdu:QJT80_01415"/>
<dbReference type="InterPro" id="IPR013520">
    <property type="entry name" value="Ribonucl_H"/>
</dbReference>
<organism evidence="5">
    <name type="scientific">Candidatus Thiocaldithrix dubininis</name>
    <dbReference type="NCBI Taxonomy" id="3080823"/>
    <lineage>
        <taxon>Bacteria</taxon>
        <taxon>Pseudomonadati</taxon>
        <taxon>Pseudomonadota</taxon>
        <taxon>Gammaproteobacteria</taxon>
        <taxon>Thiotrichales</taxon>
        <taxon>Thiotrichaceae</taxon>
        <taxon>Candidatus Thiocaldithrix</taxon>
    </lineage>
</organism>
<dbReference type="PANTHER" id="PTHR30231">
    <property type="entry name" value="DNA POLYMERASE III SUBUNIT EPSILON"/>
    <property type="match status" value="1"/>
</dbReference>
<dbReference type="InterPro" id="IPR012337">
    <property type="entry name" value="RNaseH-like_sf"/>
</dbReference>
<feature type="domain" description="Exonuclease" evidence="4">
    <location>
        <begin position="42"/>
        <end position="216"/>
    </location>
</feature>
<protein>
    <submittedName>
        <fullName evidence="5">Exonuclease domain-containing protein</fullName>
    </submittedName>
</protein>
<dbReference type="GO" id="GO:0006259">
    <property type="term" value="P:DNA metabolic process"/>
    <property type="evidence" value="ECO:0007669"/>
    <property type="project" value="UniProtKB-ARBA"/>
</dbReference>
<dbReference type="EMBL" id="CP124755">
    <property type="protein sequence ID" value="WGZ91142.1"/>
    <property type="molecule type" value="Genomic_DNA"/>
</dbReference>
<accession>A0AA95KK98</accession>
<proteinExistence type="predicted"/>
<evidence type="ECO:0000259" key="4">
    <source>
        <dbReference type="SMART" id="SM00479"/>
    </source>
</evidence>
<dbReference type="InterPro" id="IPR036397">
    <property type="entry name" value="RNaseH_sf"/>
</dbReference>
<evidence type="ECO:0000256" key="1">
    <source>
        <dbReference type="ARBA" id="ARBA00022722"/>
    </source>
</evidence>
<dbReference type="GO" id="GO:0003676">
    <property type="term" value="F:nucleic acid binding"/>
    <property type="evidence" value="ECO:0007669"/>
    <property type="project" value="InterPro"/>
</dbReference>
<dbReference type="SMART" id="SM00479">
    <property type="entry name" value="EXOIII"/>
    <property type="match status" value="1"/>
</dbReference>
<keyword evidence="3 5" id="KW-0269">Exonuclease</keyword>
<gene>
    <name evidence="5" type="ORF">QJT80_01415</name>
</gene>
<dbReference type="GO" id="GO:0005829">
    <property type="term" value="C:cytosol"/>
    <property type="evidence" value="ECO:0007669"/>
    <property type="project" value="TreeGrafter"/>
</dbReference>
<dbReference type="Gene3D" id="3.30.420.10">
    <property type="entry name" value="Ribonuclease H-like superfamily/Ribonuclease H"/>
    <property type="match status" value="1"/>
</dbReference>
<name>A0AA95KK98_9GAMM</name>
<dbReference type="Pfam" id="PF00929">
    <property type="entry name" value="RNase_T"/>
    <property type="match status" value="1"/>
</dbReference>
<sequence length="228" mass="26224">MFDWFSPEAKKKRLLKKVTHPTAQRYLQAPFPKLTDNVWDLDYLVLDFETTGLDPNKDAILSMGYTEIKQGRVHLSACKHRIIKLNMVLPPETVVVHKITDDRMQAGMHLHDALHELLEHMTGKVIVVHYEPIEHNFLKGAMTRVYGQALPMLFVDTLAMEKRFMDKSMQVVKPNQLRLGNLRKHYNLPRYPAHNALEDAIATAELFLAELCQMQESQPNVTLGNLLS</sequence>
<dbReference type="Proteomes" id="UP001300672">
    <property type="component" value="Chromosome"/>
</dbReference>
<reference evidence="5" key="2">
    <citation type="submission" date="2023-04" db="EMBL/GenBank/DDBJ databases">
        <authorList>
            <person name="Beletskiy A.V."/>
            <person name="Mardanov A.V."/>
            <person name="Ravin N.V."/>
        </authorList>
    </citation>
    <scope>NUCLEOTIDE SEQUENCE</scope>
    <source>
        <strain evidence="5">GKL-01</strain>
    </source>
</reference>
<evidence type="ECO:0000256" key="3">
    <source>
        <dbReference type="ARBA" id="ARBA00022839"/>
    </source>
</evidence>
<dbReference type="SUPFAM" id="SSF53098">
    <property type="entry name" value="Ribonuclease H-like"/>
    <property type="match status" value="1"/>
</dbReference>
<keyword evidence="1" id="KW-0540">Nuclease</keyword>
<dbReference type="GO" id="GO:0008408">
    <property type="term" value="F:3'-5' exonuclease activity"/>
    <property type="evidence" value="ECO:0007669"/>
    <property type="project" value="TreeGrafter"/>
</dbReference>
<evidence type="ECO:0000313" key="5">
    <source>
        <dbReference type="EMBL" id="WGZ91142.1"/>
    </source>
</evidence>
<keyword evidence="2" id="KW-0378">Hydrolase</keyword>
<evidence type="ECO:0000256" key="2">
    <source>
        <dbReference type="ARBA" id="ARBA00022801"/>
    </source>
</evidence>
<reference evidence="5" key="1">
    <citation type="journal article" date="2023" name="Int. J. Mol. Sci.">
        <title>Metagenomics Revealed a New Genus 'Candidatus Thiocaldithrix dubininis' gen. nov., sp. nov. and a New Species 'Candidatus Thiothrix putei' sp. nov. in the Family Thiotrichaceae, Some Members of Which Have Traits of Both Na+- and H+-Motive Energetics.</title>
        <authorList>
            <person name="Ravin N.V."/>
            <person name="Muntyan M.S."/>
            <person name="Smolyakov D.D."/>
            <person name="Rudenko T.S."/>
            <person name="Beletsky A.V."/>
            <person name="Mardanov A.V."/>
            <person name="Grabovich M.Y."/>
        </authorList>
    </citation>
    <scope>NUCLEOTIDE SEQUENCE</scope>
    <source>
        <strain evidence="5">GKL-01</strain>
    </source>
</reference>